<evidence type="ECO:0000256" key="2">
    <source>
        <dbReference type="SAM" id="SignalP"/>
    </source>
</evidence>
<feature type="compositionally biased region" description="Polar residues" evidence="1">
    <location>
        <begin position="96"/>
        <end position="108"/>
    </location>
</feature>
<evidence type="ECO:0000313" key="6">
    <source>
        <dbReference type="Proteomes" id="UP000180043"/>
    </source>
</evidence>
<proteinExistence type="predicted"/>
<dbReference type="Proteomes" id="UP000179441">
    <property type="component" value="Unassembled WGS sequence"/>
</dbReference>
<dbReference type="GeneID" id="31680561"/>
<feature type="region of interest" description="Disordered" evidence="1">
    <location>
        <begin position="94"/>
        <end position="127"/>
    </location>
</feature>
<dbReference type="PROSITE" id="PS51257">
    <property type="entry name" value="PROKAR_LIPOPROTEIN"/>
    <property type="match status" value="1"/>
</dbReference>
<dbReference type="EMBL" id="MLIQ01000022">
    <property type="protein sequence ID" value="OHU51682.1"/>
    <property type="molecule type" value="Genomic_DNA"/>
</dbReference>
<protein>
    <submittedName>
        <fullName evidence="3">Uncharacterized protein</fullName>
    </submittedName>
</protein>
<evidence type="ECO:0000313" key="5">
    <source>
        <dbReference type="Proteomes" id="UP000179441"/>
    </source>
</evidence>
<dbReference type="HOGENOM" id="CLU_161320_0_0_11"/>
<keyword evidence="5" id="KW-1185">Reference proteome</keyword>
<dbReference type="AlphaFoldDB" id="A0A0E3XPY1"/>
<dbReference type="EMBL" id="MLIS01000003">
    <property type="protein sequence ID" value="OHU76310.1"/>
    <property type="molecule type" value="Genomic_DNA"/>
</dbReference>
<dbReference type="RefSeq" id="WP_046254088.1">
    <property type="nucleotide sequence ID" value="NZ_BSAK01000018.1"/>
</dbReference>
<evidence type="ECO:0000313" key="4">
    <source>
        <dbReference type="EMBL" id="OHU76310.1"/>
    </source>
</evidence>
<dbReference type="PATRIC" id="fig|1774.35.peg.2957"/>
<organism evidence="3 6">
    <name type="scientific">Mycobacteroides chelonae</name>
    <name type="common">Mycobacterium chelonae</name>
    <dbReference type="NCBI Taxonomy" id="1774"/>
    <lineage>
        <taxon>Bacteria</taxon>
        <taxon>Bacillati</taxon>
        <taxon>Actinomycetota</taxon>
        <taxon>Actinomycetes</taxon>
        <taxon>Mycobacteriales</taxon>
        <taxon>Mycobacteriaceae</taxon>
        <taxon>Mycobacteroides</taxon>
    </lineage>
</organism>
<comment type="caution">
    <text evidence="3">The sequence shown here is derived from an EMBL/GenBank/DDBJ whole genome shotgun (WGS) entry which is preliminary data.</text>
</comment>
<evidence type="ECO:0000256" key="1">
    <source>
        <dbReference type="SAM" id="MobiDB-lite"/>
    </source>
</evidence>
<keyword evidence="2" id="KW-0732">Signal</keyword>
<accession>A0A0E3XPY1</accession>
<gene>
    <name evidence="3" type="ORF">BKG82_19605</name>
    <name evidence="4" type="ORF">BKG84_23605</name>
</gene>
<feature type="chain" id="PRO_5044542008" evidence="2">
    <location>
        <begin position="22"/>
        <end position="127"/>
    </location>
</feature>
<dbReference type="OrthoDB" id="4762131at2"/>
<reference evidence="5 6" key="1">
    <citation type="submission" date="2016-10" db="EMBL/GenBank/DDBJ databases">
        <title>Evaluation of Human, Veterinary and Environmental Mycobacterium chelonae Isolates by Core Genome Phylogenomic Analysis, Targeted Gene Comparison, and Anti-microbial Susceptibility Patterns: A Tale of Mistaken Identities.</title>
        <authorList>
            <person name="Fogelson S.B."/>
            <person name="Camus A.C."/>
            <person name="Lorenz W."/>
            <person name="Vasireddy R."/>
            <person name="Vasireddy S."/>
            <person name="Smith T."/>
            <person name="Brown-Elliott B.A."/>
            <person name="Wallace R.J.Jr."/>
            <person name="Hasan N.A."/>
            <person name="Reischl U."/>
            <person name="Sanchez S."/>
        </authorList>
    </citation>
    <scope>NUCLEOTIDE SEQUENCE [LARGE SCALE GENOMIC DNA]</scope>
    <source>
        <strain evidence="3 6">15515</strain>
        <strain evidence="4 5">15518</strain>
    </source>
</reference>
<name>A0A0E3XPY1_MYCCH</name>
<sequence>MRNIVLAVGVSAVFGAACAGAALTGAPVAYGAPLNFDCLQVATPVGMNLTCVNPTPFTMDAHFKGNCGPLPMLNEDTEIGPFKTISRQVPCLPGVQSPSAEASMSMRSNAPDEGNPPPEAPARPFGL</sequence>
<dbReference type="Proteomes" id="UP000180043">
    <property type="component" value="Unassembled WGS sequence"/>
</dbReference>
<evidence type="ECO:0000313" key="3">
    <source>
        <dbReference type="EMBL" id="OHU51682.1"/>
    </source>
</evidence>
<feature type="signal peptide" evidence="2">
    <location>
        <begin position="1"/>
        <end position="21"/>
    </location>
</feature>